<evidence type="ECO:0000313" key="2">
    <source>
        <dbReference type="EMBL" id="WQJ53324.1"/>
    </source>
</evidence>
<protein>
    <submittedName>
        <fullName evidence="2">Uncharacterized protein</fullName>
    </submittedName>
</protein>
<accession>A0ABZ0Z2Q7</accession>
<reference evidence="2 3" key="1">
    <citation type="submission" date="2023-11" db="EMBL/GenBank/DDBJ databases">
        <authorList>
            <person name="Cook R."/>
            <person name="Crisci M."/>
            <person name="Pye H."/>
            <person name="Adriaenssens E."/>
            <person name="Santini J."/>
        </authorList>
    </citation>
    <scope>NUCLEOTIDE SEQUENCE [LARGE SCALE GENOMIC DNA]</scope>
    <source>
        <strain evidence="2">Lak_Megaphage_Sonny</strain>
    </source>
</reference>
<name>A0ABZ0Z2Q7_9CAUD</name>
<feature type="region of interest" description="Disordered" evidence="1">
    <location>
        <begin position="15"/>
        <end position="49"/>
    </location>
</feature>
<feature type="compositionally biased region" description="Polar residues" evidence="1">
    <location>
        <begin position="15"/>
        <end position="41"/>
    </location>
</feature>
<dbReference type="EMBL" id="OR769223">
    <property type="protein sequence ID" value="WQJ53324.1"/>
    <property type="molecule type" value="Genomic_DNA"/>
</dbReference>
<evidence type="ECO:0000313" key="3">
    <source>
        <dbReference type="Proteomes" id="UP001358193"/>
    </source>
</evidence>
<organism evidence="2 3">
    <name type="scientific">phage Lak_Megaphage_Sonny</name>
    <dbReference type="NCBI Taxonomy" id="3109229"/>
    <lineage>
        <taxon>Viruses</taxon>
        <taxon>Duplodnaviria</taxon>
        <taxon>Heunggongvirae</taxon>
        <taxon>Uroviricota</taxon>
        <taxon>Caudoviricetes</taxon>
        <taxon>Caudoviricetes code 15 clade</taxon>
    </lineage>
</organism>
<dbReference type="Proteomes" id="UP001358193">
    <property type="component" value="Segment"/>
</dbReference>
<keyword evidence="3" id="KW-1185">Reference proteome</keyword>
<evidence type="ECO:0000256" key="1">
    <source>
        <dbReference type="SAM" id="MobiDB-lite"/>
    </source>
</evidence>
<proteinExistence type="predicted"/>
<sequence length="239" mass="27107">MATIKKTSSALGNLISQINGSPQPAPQPFSQGFGNMPSSNYGIDDDSIPGNMLEPEPIFDMNYKSTRKQCIKKAKDQLMIIVKEIIPQAMQNSAVINDKILQDAEQLGSLYYEYEKNEKMIQAVMETVARGEVSPRMFDVYQKMATEQSKLSSKITETQNTMRKYYIDTCMDIQQKEEIDDKPEYKAIAAPSEEHLEDVKISQQSNVIVGTDQVIKMINDRKRQAMIAKYEEVNDEANK</sequence>